<dbReference type="Proteomes" id="UP001176883">
    <property type="component" value="Unassembled WGS sequence"/>
</dbReference>
<keyword evidence="3" id="KW-1185">Reference proteome</keyword>
<dbReference type="RefSeq" id="WP_303276345.1">
    <property type="nucleotide sequence ID" value="NZ_JAUOEK010000045.1"/>
</dbReference>
<evidence type="ECO:0000313" key="2">
    <source>
        <dbReference type="EMBL" id="MDO5968668.1"/>
    </source>
</evidence>
<evidence type="ECO:0000256" key="1">
    <source>
        <dbReference type="SAM" id="Phobius"/>
    </source>
</evidence>
<accession>A0ABT8W6C2</accession>
<keyword evidence="1" id="KW-1133">Transmembrane helix</keyword>
<name>A0ABT8W6C2_9FLAO</name>
<feature type="transmembrane region" description="Helical" evidence="1">
    <location>
        <begin position="95"/>
        <end position="116"/>
    </location>
</feature>
<reference evidence="2" key="1">
    <citation type="submission" date="2023-07" db="EMBL/GenBank/DDBJ databases">
        <title>Two novel species in the genus Flavivirga.</title>
        <authorList>
            <person name="Kwon K."/>
        </authorList>
    </citation>
    <scope>NUCLEOTIDE SEQUENCE</scope>
    <source>
        <strain evidence="2">KCTC 52353</strain>
    </source>
</reference>
<evidence type="ECO:0000313" key="3">
    <source>
        <dbReference type="Proteomes" id="UP001176883"/>
    </source>
</evidence>
<keyword evidence="1" id="KW-0812">Transmembrane</keyword>
<organism evidence="2 3">
    <name type="scientific">Flavivirga aquimarina</name>
    <dbReference type="NCBI Taxonomy" id="2027862"/>
    <lineage>
        <taxon>Bacteria</taxon>
        <taxon>Pseudomonadati</taxon>
        <taxon>Bacteroidota</taxon>
        <taxon>Flavobacteriia</taxon>
        <taxon>Flavobacteriales</taxon>
        <taxon>Flavobacteriaceae</taxon>
        <taxon>Flavivirga</taxon>
    </lineage>
</organism>
<protein>
    <submittedName>
        <fullName evidence="2">Uncharacterized protein</fullName>
    </submittedName>
</protein>
<proteinExistence type="predicted"/>
<dbReference type="EMBL" id="JAUOEK010000045">
    <property type="protein sequence ID" value="MDO5968668.1"/>
    <property type="molecule type" value="Genomic_DNA"/>
</dbReference>
<sequence length="143" mass="16595">MKDVKIIPENINLFYIKVSECIINDSQKDERLNYGINVAHNIQNNLKEEKIRIELILDIKSSDANNEFNANFNIDFQFKIKDLADYYEKDNKEPVFDGLFISTLMGISFSTARGIIFERLSKTNMRNVILPVVSPSKLLFKDQ</sequence>
<keyword evidence="1" id="KW-0472">Membrane</keyword>
<comment type="caution">
    <text evidence="2">The sequence shown here is derived from an EMBL/GenBank/DDBJ whole genome shotgun (WGS) entry which is preliminary data.</text>
</comment>
<gene>
    <name evidence="2" type="ORF">Q4Q35_02500</name>
</gene>